<evidence type="ECO:0008006" key="4">
    <source>
        <dbReference type="Google" id="ProtNLM"/>
    </source>
</evidence>
<dbReference type="EMBL" id="VFPQ01000001">
    <property type="protein sequence ID" value="TQM75035.1"/>
    <property type="molecule type" value="Genomic_DNA"/>
</dbReference>
<evidence type="ECO:0000313" key="2">
    <source>
        <dbReference type="EMBL" id="TQM75035.1"/>
    </source>
</evidence>
<feature type="signal peptide" evidence="1">
    <location>
        <begin position="1"/>
        <end position="24"/>
    </location>
</feature>
<keyword evidence="3" id="KW-1185">Reference proteome</keyword>
<dbReference type="OrthoDB" id="3537125at2"/>
<keyword evidence="1" id="KW-0732">Signal</keyword>
<comment type="caution">
    <text evidence="2">The sequence shown here is derived from an EMBL/GenBank/DDBJ whole genome shotgun (WGS) entry which is preliminary data.</text>
</comment>
<evidence type="ECO:0000256" key="1">
    <source>
        <dbReference type="SAM" id="SignalP"/>
    </source>
</evidence>
<accession>A0A543IWT0</accession>
<feature type="chain" id="PRO_5022058746" description="DUF3108 domain-containing protein" evidence="1">
    <location>
        <begin position="25"/>
        <end position="249"/>
    </location>
</feature>
<dbReference type="AlphaFoldDB" id="A0A543IWT0"/>
<sequence>MARSIVAGLAVLAGAASIATPAIAAAPPDRSAKVVYGIAWADGPRTLRITPLRAEPVRLPGRTVFRLHRLDGARELRFRYTGADYRRVTARCDLKENEGVAFLDRNGLGRTRCKDRHLAFMLDQGPVPVRITVGRGRLLVQEFLAAGTERRLEYGTLTRLNDNTVWFRTPGRTYKLGYSPHLGFSRVTRRCGDRWLANQVNASPAGLGTKPCTRVHFNRALPTGKPVRVRIDYNPLWRSLDHVWEIARR</sequence>
<dbReference type="RefSeq" id="WP_142259112.1">
    <property type="nucleotide sequence ID" value="NZ_BMPV01000007.1"/>
</dbReference>
<gene>
    <name evidence="2" type="ORF">FHX40_1728</name>
</gene>
<dbReference type="Proteomes" id="UP000319213">
    <property type="component" value="Unassembled WGS sequence"/>
</dbReference>
<protein>
    <recommendedName>
        <fullName evidence="4">DUF3108 domain-containing protein</fullName>
    </recommendedName>
</protein>
<organism evidence="2 3">
    <name type="scientific">Thermopolyspora flexuosa</name>
    <dbReference type="NCBI Taxonomy" id="103836"/>
    <lineage>
        <taxon>Bacteria</taxon>
        <taxon>Bacillati</taxon>
        <taxon>Actinomycetota</taxon>
        <taxon>Actinomycetes</taxon>
        <taxon>Streptosporangiales</taxon>
        <taxon>Streptosporangiaceae</taxon>
        <taxon>Thermopolyspora</taxon>
    </lineage>
</organism>
<evidence type="ECO:0000313" key="3">
    <source>
        <dbReference type="Proteomes" id="UP000319213"/>
    </source>
</evidence>
<proteinExistence type="predicted"/>
<name>A0A543IWT0_9ACTN</name>
<reference evidence="2 3" key="1">
    <citation type="submission" date="2019-06" db="EMBL/GenBank/DDBJ databases">
        <title>Sequencing the genomes of 1000 actinobacteria strains.</title>
        <authorList>
            <person name="Klenk H.-P."/>
        </authorList>
    </citation>
    <scope>NUCLEOTIDE SEQUENCE [LARGE SCALE GENOMIC DNA]</scope>
    <source>
        <strain evidence="2 3">DSM 43186</strain>
    </source>
</reference>